<name>A0A5P0YQG6_9ACTN</name>
<reference evidence="5" key="2">
    <citation type="submission" date="2020-05" db="EMBL/GenBank/DDBJ databases">
        <title>Classification of alakaliphilic streptomycetes isolated from an alkaline soil next to Lonar Crater, India and a proposal for the recognition of Streptomyces alkaliterrae sp. nov.</title>
        <authorList>
            <person name="Golinska P."/>
        </authorList>
    </citation>
    <scope>NUCLEOTIDE SEQUENCE [LARGE SCALE GENOMIC DNA]</scope>
    <source>
        <strain evidence="5">OF8</strain>
    </source>
</reference>
<evidence type="ECO:0000313" key="5">
    <source>
        <dbReference type="Proteomes" id="UP000517765"/>
    </source>
</evidence>
<dbReference type="EMBL" id="JABJXA010000113">
    <property type="protein sequence ID" value="MBB1260708.1"/>
    <property type="molecule type" value="Genomic_DNA"/>
</dbReference>
<dbReference type="OrthoDB" id="166981at2"/>
<dbReference type="RefSeq" id="WP_143647633.1">
    <property type="nucleotide sequence ID" value="NZ_JABJXA010000113.1"/>
</dbReference>
<evidence type="ECO:0000313" key="4">
    <source>
        <dbReference type="Proteomes" id="UP000320857"/>
    </source>
</evidence>
<feature type="domain" description="Imm-5-like" evidence="1">
    <location>
        <begin position="12"/>
        <end position="109"/>
    </location>
</feature>
<dbReference type="GO" id="GO:0004527">
    <property type="term" value="F:exonuclease activity"/>
    <property type="evidence" value="ECO:0007669"/>
    <property type="project" value="UniProtKB-KW"/>
</dbReference>
<dbReference type="Proteomes" id="UP000517765">
    <property type="component" value="Unassembled WGS sequence"/>
</dbReference>
<keyword evidence="3" id="KW-0269">Exonuclease</keyword>
<comment type="caution">
    <text evidence="3">The sequence shown here is derived from an EMBL/GenBank/DDBJ whole genome shotgun (WGS) entry which is preliminary data.</text>
</comment>
<organism evidence="3 4">
    <name type="scientific">Streptomyces alkaliterrae</name>
    <dbReference type="NCBI Taxonomy" id="2213162"/>
    <lineage>
        <taxon>Bacteria</taxon>
        <taxon>Bacillati</taxon>
        <taxon>Actinomycetota</taxon>
        <taxon>Actinomycetes</taxon>
        <taxon>Kitasatosporales</taxon>
        <taxon>Streptomycetaceae</taxon>
        <taxon>Streptomyces</taxon>
    </lineage>
</organism>
<evidence type="ECO:0000259" key="1">
    <source>
        <dbReference type="Pfam" id="PF21805"/>
    </source>
</evidence>
<dbReference type="InterPro" id="IPR048667">
    <property type="entry name" value="Imm5-like"/>
</dbReference>
<gene>
    <name evidence="3" type="ORF">FNX44_009785</name>
    <name evidence="2" type="ORF">H3147_18035</name>
</gene>
<keyword evidence="3" id="KW-0540">Nuclease</keyword>
<keyword evidence="4" id="KW-1185">Reference proteome</keyword>
<evidence type="ECO:0000313" key="2">
    <source>
        <dbReference type="EMBL" id="MBB1260708.1"/>
    </source>
</evidence>
<dbReference type="AlphaFoldDB" id="A0A5P0YQG6"/>
<sequence>MRGDEDTIELGEAEIREITGYAAAAARRVLPLFEEGLPADARAREAIEAAERYAAGGRRTAELRRRAWAAHRAAREAATREAGTWAGGAAAGDAAAVVDAARAASHAAAAAYLHPRASAHQVKHVLGAAAHAARAAELAAGGDARVAAAALERARAEAPAAVVAVLGRLPVAPPGGGRVGAFIRELDAALRR</sequence>
<reference evidence="2" key="3">
    <citation type="journal article" name="Syst. Appl. Microbiol.">
        <title>Streptomyces alkaliterrae sp. nov., isolated from an alkaline soil, and emended descriptions of Streptomyces alkaliphilus, Streptomyces calidiresistens and Streptomyces durbertensis.</title>
        <authorList>
            <person name="Swiecimska M."/>
            <person name="Golinska P."/>
            <person name="Nouioui I."/>
            <person name="Wypij M."/>
            <person name="Rai M."/>
            <person name="Sangal V."/>
            <person name="Goodfellow M."/>
        </authorList>
    </citation>
    <scope>NUCLEOTIDE SEQUENCE</scope>
    <source>
        <strain evidence="2">OF8</strain>
    </source>
</reference>
<keyword evidence="3" id="KW-0378">Hydrolase</keyword>
<accession>A0A5P0YQG6</accession>
<dbReference type="Proteomes" id="UP000320857">
    <property type="component" value="Unassembled WGS sequence"/>
</dbReference>
<dbReference type="Pfam" id="PF21805">
    <property type="entry name" value="Imm5_like"/>
    <property type="match status" value="1"/>
</dbReference>
<dbReference type="EMBL" id="VJYK02000075">
    <property type="protein sequence ID" value="MQS02160.1"/>
    <property type="molecule type" value="Genomic_DNA"/>
</dbReference>
<evidence type="ECO:0000313" key="3">
    <source>
        <dbReference type="EMBL" id="MQS02160.1"/>
    </source>
</evidence>
<proteinExistence type="predicted"/>
<protein>
    <submittedName>
        <fullName evidence="3">Exonuclease SbcC</fullName>
    </submittedName>
</protein>
<reference evidence="3 4" key="1">
    <citation type="submission" date="2019-10" db="EMBL/GenBank/DDBJ databases">
        <title>Streptomyces sp. nov., a novel actinobacterium isolated from alkaline environment.</title>
        <authorList>
            <person name="Golinska P."/>
        </authorList>
    </citation>
    <scope>NUCLEOTIDE SEQUENCE [LARGE SCALE GENOMIC DNA]</scope>
    <source>
        <strain evidence="3 4">OF1</strain>
    </source>
</reference>